<gene>
    <name evidence="1" type="ORF">Ga0061063_1636</name>
</gene>
<keyword evidence="2" id="KW-1185">Reference proteome</keyword>
<dbReference type="EMBL" id="CYHA01000003">
    <property type="protein sequence ID" value="CUA83223.1"/>
    <property type="molecule type" value="Genomic_DNA"/>
</dbReference>
<name>A0A0K6GXJ7_9NEIS</name>
<sequence>MTDTPTLQPKPCNKCGAPAQVVKTGSRRFWVQCSRYPDQGTCVTIGPQTDNRKDAILRWNATR</sequence>
<dbReference type="Proteomes" id="UP000243535">
    <property type="component" value="Unassembled WGS sequence"/>
</dbReference>
<dbReference type="OrthoDB" id="9134112at2"/>
<dbReference type="Gene3D" id="3.30.65.10">
    <property type="entry name" value="Bacterial Topoisomerase I, domain 1"/>
    <property type="match status" value="1"/>
</dbReference>
<organism evidence="1 2">
    <name type="scientific">Gulbenkiania indica</name>
    <dbReference type="NCBI Taxonomy" id="375574"/>
    <lineage>
        <taxon>Bacteria</taxon>
        <taxon>Pseudomonadati</taxon>
        <taxon>Pseudomonadota</taxon>
        <taxon>Betaproteobacteria</taxon>
        <taxon>Neisseriales</taxon>
        <taxon>Chromobacteriaceae</taxon>
        <taxon>Gulbenkiania</taxon>
    </lineage>
</organism>
<evidence type="ECO:0000313" key="2">
    <source>
        <dbReference type="Proteomes" id="UP000243535"/>
    </source>
</evidence>
<proteinExistence type="predicted"/>
<evidence type="ECO:0008006" key="3">
    <source>
        <dbReference type="Google" id="ProtNLM"/>
    </source>
</evidence>
<dbReference type="AlphaFoldDB" id="A0A0K6GXJ7"/>
<dbReference type="RefSeq" id="WP_054285530.1">
    <property type="nucleotide sequence ID" value="NZ_CYHA01000003.1"/>
</dbReference>
<accession>A0A0K6GXJ7</accession>
<reference evidence="2" key="1">
    <citation type="submission" date="2015-08" db="EMBL/GenBank/DDBJ databases">
        <authorList>
            <person name="Varghese N."/>
        </authorList>
    </citation>
    <scope>NUCLEOTIDE SEQUENCE [LARGE SCALE GENOMIC DNA]</scope>
    <source>
        <strain evidence="2">DSM 17901</strain>
    </source>
</reference>
<evidence type="ECO:0000313" key="1">
    <source>
        <dbReference type="EMBL" id="CUA83223.1"/>
    </source>
</evidence>
<protein>
    <recommendedName>
        <fullName evidence="3">Restriction alleviation protein, Lar family</fullName>
    </recommendedName>
</protein>
<dbReference type="Pfam" id="PF14354">
    <property type="entry name" value="Lar_restr_allev"/>
    <property type="match status" value="1"/>
</dbReference>